<reference evidence="2" key="1">
    <citation type="submission" date="2022-11" db="UniProtKB">
        <authorList>
            <consortium name="WormBaseParasite"/>
        </authorList>
    </citation>
    <scope>IDENTIFICATION</scope>
</reference>
<protein>
    <submittedName>
        <fullName evidence="2">Otopetrin</fullName>
    </submittedName>
</protein>
<evidence type="ECO:0000313" key="2">
    <source>
        <dbReference type="WBParaSite" id="PS1159_v2.g21462.t1"/>
    </source>
</evidence>
<sequence>MTNSQTAADLVEIDLSPKVNFSINEYIDIEKAKTSNPNFSSVISSFKESKPQVPIIILNDELEHNTENIDSEDNIIRSRNINNNITNDSFKVSSNNLLNVIIDNRRKLSKSPSNASEISNISNISTFSEVEPWPYNHFAKNYCTGLLTVFYAVILIIYAIMLELSSWLCDEKDTDSLHRIDKNYNSFNYYMYTVSFLFFAYCYVMVLLKPKRLRIFRYFERKFRKSQNSETDSEGTENEEEKYGTVMPNVGSLYLRLGAVVFAIVAIVYYSYSAYLHTYFEVHILVIIFTILQTHCLYCNSTMFNTQHHVISRFGTMHLVATNLINWFEFLIIKSKSTQYSIGKVYKINKDGYVVLAATVTESPDSDSSEENDDVDAENSTVIRIARAAVAAVVTGNGSGAYVTKCTDIECIMGSFTKVFYTAVVEYSLIAAAVMFIVWHNIERAQDHQLTHRIKKKSTIRINCSKTIFGLFAGFGFLAGTFISMALFYGFSGTGKYYDAAHVYNITDIVQHCIGIIACVFALWRIRLLNYIHRDPHSHDPHHAAHANQELLDMILLAIGLIGELMFSVSGLMGICTTKMWKSFATTLIAAHVSRIVQAVFQCCLICIASKLKVSSKRKHEAPGKQTITFLIIVNIAIFIMNLFESDKVGTSEAVVNFYGKQNWVFLVRTFSPLTIFFRFHSSVCLAEIWKNTYASKSH</sequence>
<dbReference type="Proteomes" id="UP000887580">
    <property type="component" value="Unplaced"/>
</dbReference>
<name>A0AC35FW61_9BILA</name>
<accession>A0AC35FW61</accession>
<evidence type="ECO:0000313" key="1">
    <source>
        <dbReference type="Proteomes" id="UP000887580"/>
    </source>
</evidence>
<organism evidence="1 2">
    <name type="scientific">Panagrolaimus sp. PS1159</name>
    <dbReference type="NCBI Taxonomy" id="55785"/>
    <lineage>
        <taxon>Eukaryota</taxon>
        <taxon>Metazoa</taxon>
        <taxon>Ecdysozoa</taxon>
        <taxon>Nematoda</taxon>
        <taxon>Chromadorea</taxon>
        <taxon>Rhabditida</taxon>
        <taxon>Tylenchina</taxon>
        <taxon>Panagrolaimomorpha</taxon>
        <taxon>Panagrolaimoidea</taxon>
        <taxon>Panagrolaimidae</taxon>
        <taxon>Panagrolaimus</taxon>
    </lineage>
</organism>
<dbReference type="WBParaSite" id="PS1159_v2.g21462.t1">
    <property type="protein sequence ID" value="PS1159_v2.g21462.t1"/>
    <property type="gene ID" value="PS1159_v2.g21462"/>
</dbReference>
<proteinExistence type="predicted"/>